<evidence type="ECO:0000256" key="2">
    <source>
        <dbReference type="SAM" id="Phobius"/>
    </source>
</evidence>
<keyword evidence="2" id="KW-0472">Membrane</keyword>
<evidence type="ECO:0000256" key="1">
    <source>
        <dbReference type="SAM" id="MobiDB-lite"/>
    </source>
</evidence>
<dbReference type="EMBL" id="CP036432">
    <property type="protein sequence ID" value="QDV87671.1"/>
    <property type="molecule type" value="Genomic_DNA"/>
</dbReference>
<dbReference type="RefSeq" id="WP_145219484.1">
    <property type="nucleotide sequence ID" value="NZ_CP036432.1"/>
</dbReference>
<gene>
    <name evidence="3" type="ORF">TBK1r_67020</name>
</gene>
<feature type="region of interest" description="Disordered" evidence="1">
    <location>
        <begin position="324"/>
        <end position="344"/>
    </location>
</feature>
<dbReference type="Gene3D" id="1.25.10.10">
    <property type="entry name" value="Leucine-rich Repeat Variant"/>
    <property type="match status" value="1"/>
</dbReference>
<feature type="transmembrane region" description="Helical" evidence="2">
    <location>
        <begin position="33"/>
        <end position="51"/>
    </location>
</feature>
<evidence type="ECO:0000313" key="3">
    <source>
        <dbReference type="EMBL" id="QDV87671.1"/>
    </source>
</evidence>
<proteinExistence type="predicted"/>
<organism evidence="3 4">
    <name type="scientific">Stieleria magnilauensis</name>
    <dbReference type="NCBI Taxonomy" id="2527963"/>
    <lineage>
        <taxon>Bacteria</taxon>
        <taxon>Pseudomonadati</taxon>
        <taxon>Planctomycetota</taxon>
        <taxon>Planctomycetia</taxon>
        <taxon>Pirellulales</taxon>
        <taxon>Pirellulaceae</taxon>
        <taxon>Stieleria</taxon>
    </lineage>
</organism>
<evidence type="ECO:0000313" key="4">
    <source>
        <dbReference type="Proteomes" id="UP000318081"/>
    </source>
</evidence>
<keyword evidence="2" id="KW-1133">Transmembrane helix</keyword>
<keyword evidence="4" id="KW-1185">Reference proteome</keyword>
<accession>A0ABX5Y0W1</accession>
<dbReference type="InterPro" id="IPR011989">
    <property type="entry name" value="ARM-like"/>
</dbReference>
<name>A0ABX5Y0W1_9BACT</name>
<sequence>MDDYELERTPNPFSAFAESRNQSRRHFASTAKYLTFAFVLFGIVSAAQVYLQRARLAEIVSGFSQLTTAEKLAQLDRLQASGIDGIPGIVAAIADEKPEVSARSAELLADLSRQWTTLPSDQLAERRFMFADQLAAVSGTISDAQDPRWSRVQELARLAARDLLDSGCAENDATYRRLMQVIATETITPGGPPLEEIADKDQPLPIDQVDLEAAGWTDWPPTSTTPTLYRRTVATLDPIEPSDVVLNQAADDEGSVRSDARLLKPRFRPAATLADQTKQRMTADVDSTSYWIAQLQSPSPFVRKGAVTELAKRGDPPSLAALHQHFERESDEKIRQQILSRLER</sequence>
<dbReference type="Proteomes" id="UP000318081">
    <property type="component" value="Chromosome"/>
</dbReference>
<reference evidence="3 4" key="1">
    <citation type="submission" date="2019-02" db="EMBL/GenBank/DDBJ databases">
        <title>Deep-cultivation of Planctomycetes and their phenomic and genomic characterization uncovers novel biology.</title>
        <authorList>
            <person name="Wiegand S."/>
            <person name="Jogler M."/>
            <person name="Boedeker C."/>
            <person name="Pinto D."/>
            <person name="Vollmers J."/>
            <person name="Rivas-Marin E."/>
            <person name="Kohn T."/>
            <person name="Peeters S.H."/>
            <person name="Heuer A."/>
            <person name="Rast P."/>
            <person name="Oberbeckmann S."/>
            <person name="Bunk B."/>
            <person name="Jeske O."/>
            <person name="Meyerdierks A."/>
            <person name="Storesund J.E."/>
            <person name="Kallscheuer N."/>
            <person name="Luecker S."/>
            <person name="Lage O.M."/>
            <person name="Pohl T."/>
            <person name="Merkel B.J."/>
            <person name="Hornburger P."/>
            <person name="Mueller R.-W."/>
            <person name="Bruemmer F."/>
            <person name="Labrenz M."/>
            <person name="Spormann A.M."/>
            <person name="Op den Camp H."/>
            <person name="Overmann J."/>
            <person name="Amann R."/>
            <person name="Jetten M.S.M."/>
            <person name="Mascher T."/>
            <person name="Medema M.H."/>
            <person name="Devos D.P."/>
            <person name="Kaster A.-K."/>
            <person name="Ovreas L."/>
            <person name="Rohde M."/>
            <person name="Galperin M.Y."/>
            <person name="Jogler C."/>
        </authorList>
    </citation>
    <scope>NUCLEOTIDE SEQUENCE [LARGE SCALE GENOMIC DNA]</scope>
    <source>
        <strain evidence="3 4">TBK1r</strain>
    </source>
</reference>
<evidence type="ECO:0008006" key="5">
    <source>
        <dbReference type="Google" id="ProtNLM"/>
    </source>
</evidence>
<protein>
    <recommendedName>
        <fullName evidence="5">HEAT repeat protein</fullName>
    </recommendedName>
</protein>
<keyword evidence="2" id="KW-0812">Transmembrane</keyword>